<keyword evidence="2" id="KW-0808">Transferase</keyword>
<dbReference type="InterPro" id="IPR044824">
    <property type="entry name" value="MAIN-like"/>
</dbReference>
<gene>
    <name evidence="2" type="ORF">RchiOBHm_Chr5g0038831</name>
</gene>
<dbReference type="AlphaFoldDB" id="A0A2P6QC52"/>
<keyword evidence="3" id="KW-1185">Reference proteome</keyword>
<evidence type="ECO:0000313" key="2">
    <source>
        <dbReference type="EMBL" id="PRQ31743.1"/>
    </source>
</evidence>
<dbReference type="STRING" id="74649.A0A2P6QC52"/>
<dbReference type="InterPro" id="IPR019557">
    <property type="entry name" value="AminoTfrase-like_pln_mobile"/>
</dbReference>
<keyword evidence="2" id="KW-0032">Aminotransferase</keyword>
<evidence type="ECO:0000313" key="3">
    <source>
        <dbReference type="Proteomes" id="UP000238479"/>
    </source>
</evidence>
<accession>A0A2P6QC52</accession>
<dbReference type="PANTHER" id="PTHR46033:SF67">
    <property type="entry name" value="AMINOTRANSFERASE-LIKE, PLANT MOBILE DOMAIN FAMILY PROTEIN"/>
    <property type="match status" value="1"/>
</dbReference>
<sequence length="74" mass="8752">MKVSIKSPFQFIQLWAWERFVELSPIPGVINLGQPRLARWDKVNGVEFENLRRVLDSAGDGFKWRPYAFTIENW</sequence>
<evidence type="ECO:0000259" key="1">
    <source>
        <dbReference type="Pfam" id="PF10536"/>
    </source>
</evidence>
<organism evidence="2 3">
    <name type="scientific">Rosa chinensis</name>
    <name type="common">China rose</name>
    <dbReference type="NCBI Taxonomy" id="74649"/>
    <lineage>
        <taxon>Eukaryota</taxon>
        <taxon>Viridiplantae</taxon>
        <taxon>Streptophyta</taxon>
        <taxon>Embryophyta</taxon>
        <taxon>Tracheophyta</taxon>
        <taxon>Spermatophyta</taxon>
        <taxon>Magnoliopsida</taxon>
        <taxon>eudicotyledons</taxon>
        <taxon>Gunneridae</taxon>
        <taxon>Pentapetalae</taxon>
        <taxon>rosids</taxon>
        <taxon>fabids</taxon>
        <taxon>Rosales</taxon>
        <taxon>Rosaceae</taxon>
        <taxon>Rosoideae</taxon>
        <taxon>Rosoideae incertae sedis</taxon>
        <taxon>Rosa</taxon>
    </lineage>
</organism>
<comment type="caution">
    <text evidence="2">The sequence shown here is derived from an EMBL/GenBank/DDBJ whole genome shotgun (WGS) entry which is preliminary data.</text>
</comment>
<dbReference type="Pfam" id="PF10536">
    <property type="entry name" value="PMD"/>
    <property type="match status" value="1"/>
</dbReference>
<dbReference type="EMBL" id="PDCK01000043">
    <property type="protein sequence ID" value="PRQ31743.1"/>
    <property type="molecule type" value="Genomic_DNA"/>
</dbReference>
<dbReference type="Gramene" id="PRQ31743">
    <property type="protein sequence ID" value="PRQ31743"/>
    <property type="gene ID" value="RchiOBHm_Chr5g0038831"/>
</dbReference>
<proteinExistence type="predicted"/>
<dbReference type="GO" id="GO:0008483">
    <property type="term" value="F:transaminase activity"/>
    <property type="evidence" value="ECO:0007669"/>
    <property type="project" value="UniProtKB-KW"/>
</dbReference>
<dbReference type="GO" id="GO:0010073">
    <property type="term" value="P:meristem maintenance"/>
    <property type="evidence" value="ECO:0007669"/>
    <property type="project" value="InterPro"/>
</dbReference>
<dbReference type="PANTHER" id="PTHR46033">
    <property type="entry name" value="PROTEIN MAIN-LIKE 2"/>
    <property type="match status" value="1"/>
</dbReference>
<reference evidence="2 3" key="1">
    <citation type="journal article" date="2018" name="Nat. Genet.">
        <title>The Rosa genome provides new insights in the design of modern roses.</title>
        <authorList>
            <person name="Bendahmane M."/>
        </authorList>
    </citation>
    <scope>NUCLEOTIDE SEQUENCE [LARGE SCALE GENOMIC DNA]</scope>
    <source>
        <strain evidence="3">cv. Old Blush</strain>
    </source>
</reference>
<dbReference type="Proteomes" id="UP000238479">
    <property type="component" value="Chromosome 5"/>
</dbReference>
<feature type="domain" description="Aminotransferase-like plant mobile" evidence="1">
    <location>
        <begin position="2"/>
        <end position="72"/>
    </location>
</feature>
<protein>
    <submittedName>
        <fullName evidence="2">Putative aminotransferase-like, plant mobile domain-containing protein</fullName>
    </submittedName>
</protein>
<name>A0A2P6QC52_ROSCH</name>